<accession>A0AAV0GVL5</accession>
<dbReference type="AlphaFoldDB" id="A0AAV0GVL5"/>
<gene>
    <name evidence="2" type="ORF">LITE_LOCUS1295</name>
</gene>
<reference evidence="2" key="1">
    <citation type="submission" date="2022-08" db="EMBL/GenBank/DDBJ databases">
        <authorList>
            <person name="Gutierrez-Valencia J."/>
        </authorList>
    </citation>
    <scope>NUCLEOTIDE SEQUENCE</scope>
</reference>
<dbReference type="Proteomes" id="UP001154282">
    <property type="component" value="Unassembled WGS sequence"/>
</dbReference>
<evidence type="ECO:0000313" key="3">
    <source>
        <dbReference type="Proteomes" id="UP001154282"/>
    </source>
</evidence>
<dbReference type="InterPro" id="IPR001810">
    <property type="entry name" value="F-box_dom"/>
</dbReference>
<organism evidence="2 3">
    <name type="scientific">Linum tenue</name>
    <dbReference type="NCBI Taxonomy" id="586396"/>
    <lineage>
        <taxon>Eukaryota</taxon>
        <taxon>Viridiplantae</taxon>
        <taxon>Streptophyta</taxon>
        <taxon>Embryophyta</taxon>
        <taxon>Tracheophyta</taxon>
        <taxon>Spermatophyta</taxon>
        <taxon>Magnoliopsida</taxon>
        <taxon>eudicotyledons</taxon>
        <taxon>Gunneridae</taxon>
        <taxon>Pentapetalae</taxon>
        <taxon>rosids</taxon>
        <taxon>fabids</taxon>
        <taxon>Malpighiales</taxon>
        <taxon>Linaceae</taxon>
        <taxon>Linum</taxon>
    </lineage>
</organism>
<proteinExistence type="predicted"/>
<dbReference type="PANTHER" id="PTHR46301">
    <property type="entry name" value="F-BOX/KELCH-REPEAT PROTEIN"/>
    <property type="match status" value="1"/>
</dbReference>
<comment type="caution">
    <text evidence="2">The sequence shown here is derived from an EMBL/GenBank/DDBJ whole genome shotgun (WGS) entry which is preliminary data.</text>
</comment>
<dbReference type="GO" id="GO:0031146">
    <property type="term" value="P:SCF-dependent proteasomal ubiquitin-dependent protein catabolic process"/>
    <property type="evidence" value="ECO:0007669"/>
    <property type="project" value="TreeGrafter"/>
</dbReference>
<evidence type="ECO:0000313" key="2">
    <source>
        <dbReference type="EMBL" id="CAI0377041.1"/>
    </source>
</evidence>
<name>A0AAV0GVL5_9ROSI</name>
<feature type="domain" description="F-box" evidence="1">
    <location>
        <begin position="47"/>
        <end position="86"/>
    </location>
</feature>
<dbReference type="Gene3D" id="1.20.1280.50">
    <property type="match status" value="1"/>
</dbReference>
<sequence length="216" mass="24834">MATENCTSYPDLDLELRLGLLPCASRKRRRVNDSEELNPPPISNLGDDLLAEVLIRLPEPRSAWRCKAVCKRWNSLIFDPHFARRFTSHHQSRWNRYGGGGGEFEEPPLMTLASGKSVLSFLPLPEEISERGWHFLVFDVYKDLVLCGFNEGRLIGAEFPRSLFLCNPFTEQWIALPLAPRTSSAIGLKEASVWIVKERIMEWLDSQKKEFMQWLA</sequence>
<dbReference type="PANTHER" id="PTHR46301:SF77">
    <property type="entry name" value="F-BOX ONLY PROTEIN 6"/>
    <property type="match status" value="1"/>
</dbReference>
<dbReference type="SUPFAM" id="SSF81383">
    <property type="entry name" value="F-box domain"/>
    <property type="match status" value="1"/>
</dbReference>
<keyword evidence="3" id="KW-1185">Reference proteome</keyword>
<dbReference type="CDD" id="cd22157">
    <property type="entry name" value="F-box_AtFBW1-like"/>
    <property type="match status" value="1"/>
</dbReference>
<dbReference type="InterPro" id="IPR036047">
    <property type="entry name" value="F-box-like_dom_sf"/>
</dbReference>
<evidence type="ECO:0000259" key="1">
    <source>
        <dbReference type="Pfam" id="PF12937"/>
    </source>
</evidence>
<dbReference type="Pfam" id="PF12937">
    <property type="entry name" value="F-box-like"/>
    <property type="match status" value="1"/>
</dbReference>
<dbReference type="EMBL" id="CAMGYJ010000002">
    <property type="protein sequence ID" value="CAI0377041.1"/>
    <property type="molecule type" value="Genomic_DNA"/>
</dbReference>
<dbReference type="GO" id="GO:0004842">
    <property type="term" value="F:ubiquitin-protein transferase activity"/>
    <property type="evidence" value="ECO:0007669"/>
    <property type="project" value="TreeGrafter"/>
</dbReference>
<protein>
    <recommendedName>
        <fullName evidence="1">F-box domain-containing protein</fullName>
    </recommendedName>
</protein>